<evidence type="ECO:0000256" key="1">
    <source>
        <dbReference type="SAM" id="MobiDB-lite"/>
    </source>
</evidence>
<protein>
    <submittedName>
        <fullName evidence="2">Uncharacterized protein</fullName>
    </submittedName>
</protein>
<dbReference type="Proteomes" id="UP000240760">
    <property type="component" value="Unassembled WGS sequence"/>
</dbReference>
<dbReference type="OrthoDB" id="4777826at2759"/>
<evidence type="ECO:0000313" key="3">
    <source>
        <dbReference type="Proteomes" id="UP000240760"/>
    </source>
</evidence>
<feature type="compositionally biased region" description="Basic residues" evidence="1">
    <location>
        <begin position="205"/>
        <end position="214"/>
    </location>
</feature>
<reference evidence="2 3" key="1">
    <citation type="submission" date="2016-07" db="EMBL/GenBank/DDBJ databases">
        <title>Multiple horizontal gene transfer events from other fungi enriched the ability of initially mycotrophic Trichoderma (Ascomycota) to feed on dead plant biomass.</title>
        <authorList>
            <consortium name="DOE Joint Genome Institute"/>
            <person name="Aerts A."/>
            <person name="Atanasova L."/>
            <person name="Chenthamara K."/>
            <person name="Zhang J."/>
            <person name="Grujic M."/>
            <person name="Henrissat B."/>
            <person name="Kuo A."/>
            <person name="Salamov A."/>
            <person name="Lipzen A."/>
            <person name="Labutti K."/>
            <person name="Barry K."/>
            <person name="Miao Y."/>
            <person name="Rahimi M.J."/>
            <person name="Shen Q."/>
            <person name="Grigoriev I.V."/>
            <person name="Kubicek C.P."/>
            <person name="Druzhinina I.S."/>
        </authorList>
    </citation>
    <scope>NUCLEOTIDE SEQUENCE [LARGE SCALE GENOMIC DNA]</scope>
    <source>
        <strain evidence="2 3">ATCC 18648</strain>
    </source>
</reference>
<gene>
    <name evidence="2" type="ORF">M440DRAFT_1326156</name>
</gene>
<sequence>MPPKAASSSDAGAASKPTGTWDNVDFLRELLVAFYQVGNNSFNPQVNTAIVEYLAAQGYETSWSAIRDGLLVYRGCPSTSDAAPPRKPTRGWDATSHEALLLCIIDEVKGGKAFMTEVTKKMQDRGYTYSYDAINQHVQKLRKNRDTAGIVAASESGVSTPRKSATPTPRKRRSAKKEVDDADDAMNLKLEQHEDEEMGSPCERPRKRGKSLLS</sequence>
<keyword evidence="3" id="KW-1185">Reference proteome</keyword>
<feature type="region of interest" description="Disordered" evidence="1">
    <location>
        <begin position="151"/>
        <end position="214"/>
    </location>
</feature>
<organism evidence="2 3">
    <name type="scientific">Trichoderma longibrachiatum ATCC 18648</name>
    <dbReference type="NCBI Taxonomy" id="983965"/>
    <lineage>
        <taxon>Eukaryota</taxon>
        <taxon>Fungi</taxon>
        <taxon>Dikarya</taxon>
        <taxon>Ascomycota</taxon>
        <taxon>Pezizomycotina</taxon>
        <taxon>Sordariomycetes</taxon>
        <taxon>Hypocreomycetidae</taxon>
        <taxon>Hypocreales</taxon>
        <taxon>Hypocreaceae</taxon>
        <taxon>Trichoderma</taxon>
    </lineage>
</organism>
<name>A0A2T4CCB6_TRILO</name>
<proteinExistence type="predicted"/>
<evidence type="ECO:0000313" key="2">
    <source>
        <dbReference type="EMBL" id="PTB79221.1"/>
    </source>
</evidence>
<accession>A0A2T4CCB6</accession>
<dbReference type="STRING" id="983965.A0A2T4CCB6"/>
<feature type="compositionally biased region" description="Polar residues" evidence="1">
    <location>
        <begin position="156"/>
        <end position="167"/>
    </location>
</feature>
<dbReference type="EMBL" id="KZ679128">
    <property type="protein sequence ID" value="PTB79221.1"/>
    <property type="molecule type" value="Genomic_DNA"/>
</dbReference>
<dbReference type="AlphaFoldDB" id="A0A2T4CCB6"/>